<evidence type="ECO:0000313" key="6">
    <source>
        <dbReference type="Proteomes" id="UP000054498"/>
    </source>
</evidence>
<proteinExistence type="predicted"/>
<dbReference type="GO" id="GO:0006913">
    <property type="term" value="P:nucleocytoplasmic transport"/>
    <property type="evidence" value="ECO:0007669"/>
    <property type="project" value="TreeGrafter"/>
</dbReference>
<keyword evidence="4" id="KW-0677">Repeat</keyword>
<dbReference type="Gene3D" id="3.80.10.10">
    <property type="entry name" value="Ribonuclease Inhibitor"/>
    <property type="match status" value="1"/>
</dbReference>
<keyword evidence="6" id="KW-1185">Reference proteome</keyword>
<comment type="subcellular location">
    <subcellularLocation>
        <location evidence="1">Cytoplasm</location>
        <location evidence="1">Cytoskeleton</location>
        <location evidence="1">Cilium axoneme</location>
    </subcellularLocation>
</comment>
<name>A0A0D2LAC9_9CHLO</name>
<evidence type="ECO:0000256" key="3">
    <source>
        <dbReference type="ARBA" id="ARBA00022614"/>
    </source>
</evidence>
<dbReference type="AlphaFoldDB" id="A0A0D2LAC9"/>
<dbReference type="SUPFAM" id="SSF52047">
    <property type="entry name" value="RNI-like"/>
    <property type="match status" value="1"/>
</dbReference>
<dbReference type="OrthoDB" id="550575at2759"/>
<dbReference type="RefSeq" id="XP_013902763.1">
    <property type="nucleotide sequence ID" value="XM_014047309.1"/>
</dbReference>
<dbReference type="InterPro" id="IPR001611">
    <property type="entry name" value="Leu-rich_rpt"/>
</dbReference>
<dbReference type="InterPro" id="IPR027038">
    <property type="entry name" value="RanGap"/>
</dbReference>
<dbReference type="InterPro" id="IPR032675">
    <property type="entry name" value="LRR_dom_sf"/>
</dbReference>
<dbReference type="Pfam" id="PF13516">
    <property type="entry name" value="LRR_6"/>
    <property type="match status" value="3"/>
</dbReference>
<dbReference type="GO" id="GO:0048471">
    <property type="term" value="C:perinuclear region of cytoplasm"/>
    <property type="evidence" value="ECO:0007669"/>
    <property type="project" value="TreeGrafter"/>
</dbReference>
<accession>A0A0D2LAC9</accession>
<evidence type="ECO:0000313" key="5">
    <source>
        <dbReference type="EMBL" id="KIZ03744.1"/>
    </source>
</evidence>
<dbReference type="PANTHER" id="PTHR24113">
    <property type="entry name" value="RAN GTPASE-ACTIVATING PROTEIN 1"/>
    <property type="match status" value="1"/>
</dbReference>
<dbReference type="STRING" id="145388.A0A0D2LAC9"/>
<evidence type="ECO:0000256" key="4">
    <source>
        <dbReference type="ARBA" id="ARBA00022737"/>
    </source>
</evidence>
<keyword evidence="2" id="KW-0343">GTPase activation</keyword>
<dbReference type="EMBL" id="KK100791">
    <property type="protein sequence ID" value="KIZ03744.1"/>
    <property type="molecule type" value="Genomic_DNA"/>
</dbReference>
<dbReference type="GO" id="GO:0005930">
    <property type="term" value="C:axoneme"/>
    <property type="evidence" value="ECO:0007669"/>
    <property type="project" value="UniProtKB-SubCell"/>
</dbReference>
<sequence>MEKAAAAAKYALAAARGEEAALALPLLGAIETLFIRWLQPAFAPGDMAALSALTGLRELDLWDTVLPDPSCLTALPQLEVLRFSHAGVDPRLGDTLGELQCLTRLHLHGVWLEGGGDGRLDAVPLVARAASLRALSVSPEYFRDKEMVRVTDESAAVLARCLPRLDFLGVACSQMSSAGACGLAGLVSLEHLALRDNGIHDAGAVALTSLTALTKLDLYFTNIGTPGVKALACLTNLVSLDVGGNLRIDDEGAKALASMTHLTALCVSGRDFGKCGKAALRATFGAEHAYSAFDTGMHMRWGGAEAPRPYGC</sequence>
<reference evidence="5 6" key="1">
    <citation type="journal article" date="2013" name="BMC Genomics">
        <title>Reconstruction of the lipid metabolism for the microalga Monoraphidium neglectum from its genome sequence reveals characteristics suitable for biofuel production.</title>
        <authorList>
            <person name="Bogen C."/>
            <person name="Al-Dilaimi A."/>
            <person name="Albersmeier A."/>
            <person name="Wichmann J."/>
            <person name="Grundmann M."/>
            <person name="Rupp O."/>
            <person name="Lauersen K.J."/>
            <person name="Blifernez-Klassen O."/>
            <person name="Kalinowski J."/>
            <person name="Goesmann A."/>
            <person name="Mussgnug J.H."/>
            <person name="Kruse O."/>
        </authorList>
    </citation>
    <scope>NUCLEOTIDE SEQUENCE [LARGE SCALE GENOMIC DNA]</scope>
    <source>
        <strain evidence="5 6">SAG 48.87</strain>
    </source>
</reference>
<dbReference type="GeneID" id="25737095"/>
<dbReference type="KEGG" id="mng:MNEG_4217"/>
<dbReference type="Proteomes" id="UP000054498">
    <property type="component" value="Unassembled WGS sequence"/>
</dbReference>
<dbReference type="PANTHER" id="PTHR24113:SF12">
    <property type="entry name" value="RAN GTPASE-ACTIVATING PROTEIN 1"/>
    <property type="match status" value="1"/>
</dbReference>
<dbReference type="GO" id="GO:0005634">
    <property type="term" value="C:nucleus"/>
    <property type="evidence" value="ECO:0007669"/>
    <property type="project" value="TreeGrafter"/>
</dbReference>
<dbReference type="GO" id="GO:0005829">
    <property type="term" value="C:cytosol"/>
    <property type="evidence" value="ECO:0007669"/>
    <property type="project" value="TreeGrafter"/>
</dbReference>
<gene>
    <name evidence="5" type="ORF">MNEG_4217</name>
</gene>
<protein>
    <submittedName>
        <fullName evidence="5">Uncharacterized protein</fullName>
    </submittedName>
</protein>
<evidence type="ECO:0000256" key="1">
    <source>
        <dbReference type="ARBA" id="ARBA00004430"/>
    </source>
</evidence>
<dbReference type="GO" id="GO:0005096">
    <property type="term" value="F:GTPase activator activity"/>
    <property type="evidence" value="ECO:0007669"/>
    <property type="project" value="UniProtKB-KW"/>
</dbReference>
<dbReference type="GO" id="GO:0031267">
    <property type="term" value="F:small GTPase binding"/>
    <property type="evidence" value="ECO:0007669"/>
    <property type="project" value="TreeGrafter"/>
</dbReference>
<keyword evidence="3" id="KW-0433">Leucine-rich repeat</keyword>
<evidence type="ECO:0000256" key="2">
    <source>
        <dbReference type="ARBA" id="ARBA00022468"/>
    </source>
</evidence>
<organism evidence="5 6">
    <name type="scientific">Monoraphidium neglectum</name>
    <dbReference type="NCBI Taxonomy" id="145388"/>
    <lineage>
        <taxon>Eukaryota</taxon>
        <taxon>Viridiplantae</taxon>
        <taxon>Chlorophyta</taxon>
        <taxon>core chlorophytes</taxon>
        <taxon>Chlorophyceae</taxon>
        <taxon>CS clade</taxon>
        <taxon>Sphaeropleales</taxon>
        <taxon>Selenastraceae</taxon>
        <taxon>Monoraphidium</taxon>
    </lineage>
</organism>